<dbReference type="EMBL" id="CP015960">
    <property type="protein sequence ID" value="QLB67776.1"/>
    <property type="molecule type" value="Genomic_DNA"/>
</dbReference>
<dbReference type="InterPro" id="IPR021851">
    <property type="entry name" value="DUF3455"/>
</dbReference>
<dbReference type="Pfam" id="PF11937">
    <property type="entry name" value="DUF3455"/>
    <property type="match status" value="1"/>
</dbReference>
<evidence type="ECO:0000256" key="1">
    <source>
        <dbReference type="SAM" id="SignalP"/>
    </source>
</evidence>
<dbReference type="AlphaFoldDB" id="A0A9Q6SB49"/>
<proteinExistence type="predicted"/>
<reference evidence="2 3" key="1">
    <citation type="journal article" date="2014" name="Genome Announc.">
        <title>Draft Genome Sequence of the Haloacid-Degrading Burkholderia caribensis Strain MBA4.</title>
        <authorList>
            <person name="Pan Y."/>
            <person name="Kong K.F."/>
            <person name="Tsang J.S."/>
        </authorList>
    </citation>
    <scope>NUCLEOTIDE SEQUENCE [LARGE SCALE GENOMIC DNA]</scope>
    <source>
        <strain evidence="2 3">852011</strain>
    </source>
</reference>
<keyword evidence="1" id="KW-0732">Signal</keyword>
<protein>
    <recommendedName>
        <fullName evidence="4">DUF3455 domain-containing protein</fullName>
    </recommendedName>
</protein>
<geneLocation type="plasmid" evidence="3"/>
<evidence type="ECO:0008006" key="4">
    <source>
        <dbReference type="Google" id="ProtNLM"/>
    </source>
</evidence>
<gene>
    <name evidence="2" type="ORF">A9O66_35945</name>
</gene>
<name>A0A9Q6SB49_9BURK</name>
<organism evidence="2 3">
    <name type="scientific">Paraburkholderia caribensis</name>
    <dbReference type="NCBI Taxonomy" id="75105"/>
    <lineage>
        <taxon>Bacteria</taxon>
        <taxon>Pseudomonadati</taxon>
        <taxon>Pseudomonadota</taxon>
        <taxon>Betaproteobacteria</taxon>
        <taxon>Burkholderiales</taxon>
        <taxon>Burkholderiaceae</taxon>
        <taxon>Paraburkholderia</taxon>
    </lineage>
</organism>
<evidence type="ECO:0000313" key="3">
    <source>
        <dbReference type="Proteomes" id="UP000509548"/>
    </source>
</evidence>
<dbReference type="PANTHER" id="PTHR35567:SF1">
    <property type="entry name" value="CONSERVED FUNGAL PROTEIN (AFU_ORTHOLOGUE AFUA_1G14230)"/>
    <property type="match status" value="1"/>
</dbReference>
<dbReference type="PANTHER" id="PTHR35567">
    <property type="entry name" value="MALATE DEHYDROGENASE (AFU_ORTHOLOGUE AFUA_2G13800)"/>
    <property type="match status" value="1"/>
</dbReference>
<evidence type="ECO:0000313" key="2">
    <source>
        <dbReference type="EMBL" id="QLB67776.1"/>
    </source>
</evidence>
<keyword evidence="2" id="KW-0614">Plasmid</keyword>
<sequence>MLPCASYSSNVIRAMRTGAQQIVCRAALGCVVLTSPFAANAADATPPSLVPAGAQPFAVMTATGVQMYSCEFDSGHRLGWVFQHPEATLYDGAGQASIQHGAGPSWQAADGSRIVGRVVAQAPGANPNSIPQLLLETHSTADGSLSVARFVQRLDTAGGVSPSEPCVREHQSGSSPYFARYIFLK</sequence>
<dbReference type="Proteomes" id="UP000509548">
    <property type="component" value="Plasmid unnamed"/>
</dbReference>
<accession>A0A9Q6SB49</accession>
<feature type="chain" id="PRO_5040517511" description="DUF3455 domain-containing protein" evidence="1">
    <location>
        <begin position="42"/>
        <end position="185"/>
    </location>
</feature>
<feature type="signal peptide" evidence="1">
    <location>
        <begin position="1"/>
        <end position="41"/>
    </location>
</feature>